<name>A0A558BM83_9PSEU</name>
<reference evidence="5 6" key="2">
    <citation type="submission" date="2019-08" db="EMBL/GenBank/DDBJ databases">
        <title>Amycolatopsis acidicola sp. nov., isolated from peat swamp forest soil.</title>
        <authorList>
            <person name="Srisuk N."/>
        </authorList>
    </citation>
    <scope>NUCLEOTIDE SEQUENCE [LARGE SCALE GENOMIC DNA]</scope>
    <source>
        <strain evidence="5 6">TBRC 6029</strain>
    </source>
</reference>
<organism evidence="5 6">
    <name type="scientific">Amycolatopsis rhizosphaerae</name>
    <dbReference type="NCBI Taxonomy" id="2053003"/>
    <lineage>
        <taxon>Bacteria</taxon>
        <taxon>Bacillati</taxon>
        <taxon>Actinomycetota</taxon>
        <taxon>Actinomycetes</taxon>
        <taxon>Pseudonocardiales</taxon>
        <taxon>Pseudonocardiaceae</taxon>
        <taxon>Amycolatopsis</taxon>
    </lineage>
</organism>
<evidence type="ECO:0000256" key="3">
    <source>
        <dbReference type="SAM" id="MobiDB-lite"/>
    </source>
</evidence>
<dbReference type="InterPro" id="IPR027417">
    <property type="entry name" value="P-loop_NTPase"/>
</dbReference>
<dbReference type="InterPro" id="IPR005702">
    <property type="entry name" value="Wzc-like_C"/>
</dbReference>
<evidence type="ECO:0000256" key="1">
    <source>
        <dbReference type="ARBA" id="ARBA00022741"/>
    </source>
</evidence>
<dbReference type="InterPro" id="IPR050445">
    <property type="entry name" value="Bact_polysacc_biosynth/exp"/>
</dbReference>
<dbReference type="PANTHER" id="PTHR32309:SF13">
    <property type="entry name" value="FERRIC ENTEROBACTIN TRANSPORT PROTEIN FEPE"/>
    <property type="match status" value="1"/>
</dbReference>
<dbReference type="NCBIfam" id="TIGR01007">
    <property type="entry name" value="eps_fam"/>
    <property type="match status" value="1"/>
</dbReference>
<reference evidence="5 6" key="1">
    <citation type="submission" date="2019-07" db="EMBL/GenBank/DDBJ databases">
        <authorList>
            <person name="Duangmal K."/>
            <person name="Teo W.F.A."/>
        </authorList>
    </citation>
    <scope>NUCLEOTIDE SEQUENCE [LARGE SCALE GENOMIC DNA]</scope>
    <source>
        <strain evidence="5 6">TBRC 6029</strain>
    </source>
</reference>
<dbReference type="PANTHER" id="PTHR32309">
    <property type="entry name" value="TYROSINE-PROTEIN KINASE"/>
    <property type="match status" value="1"/>
</dbReference>
<evidence type="ECO:0000313" key="6">
    <source>
        <dbReference type="Proteomes" id="UP000320011"/>
    </source>
</evidence>
<keyword evidence="4" id="KW-1133">Transmembrane helix</keyword>
<keyword evidence="5" id="KW-0418">Kinase</keyword>
<dbReference type="AlphaFoldDB" id="A0A558BM83"/>
<evidence type="ECO:0000256" key="2">
    <source>
        <dbReference type="ARBA" id="ARBA00022840"/>
    </source>
</evidence>
<comment type="caution">
    <text evidence="5">The sequence shown here is derived from an EMBL/GenBank/DDBJ whole genome shotgun (WGS) entry which is preliminary data.</text>
</comment>
<dbReference type="EMBL" id="VJWX01000295">
    <property type="protein sequence ID" value="TVT37610.1"/>
    <property type="molecule type" value="Genomic_DNA"/>
</dbReference>
<dbReference type="SUPFAM" id="SSF52540">
    <property type="entry name" value="P-loop containing nucleoside triphosphate hydrolases"/>
    <property type="match status" value="1"/>
</dbReference>
<dbReference type="CDD" id="cd05387">
    <property type="entry name" value="BY-kinase"/>
    <property type="match status" value="1"/>
</dbReference>
<dbReference type="EC" id="2.7.10.2" evidence="5"/>
<evidence type="ECO:0000256" key="4">
    <source>
        <dbReference type="SAM" id="Phobius"/>
    </source>
</evidence>
<dbReference type="GO" id="GO:0004715">
    <property type="term" value="F:non-membrane spanning protein tyrosine kinase activity"/>
    <property type="evidence" value="ECO:0007669"/>
    <property type="project" value="UniProtKB-EC"/>
</dbReference>
<keyword evidence="4" id="KW-0472">Membrane</keyword>
<evidence type="ECO:0000313" key="5">
    <source>
        <dbReference type="EMBL" id="TVT37610.1"/>
    </source>
</evidence>
<keyword evidence="4" id="KW-0812">Transmembrane</keyword>
<proteinExistence type="predicted"/>
<dbReference type="Gene3D" id="3.40.50.300">
    <property type="entry name" value="P-loop containing nucleotide triphosphate hydrolases"/>
    <property type="match status" value="1"/>
</dbReference>
<keyword evidence="1" id="KW-0547">Nucleotide-binding</keyword>
<dbReference type="OrthoDB" id="9812433at2"/>
<keyword evidence="2" id="KW-0067">ATP-binding</keyword>
<feature type="region of interest" description="Disordered" evidence="3">
    <location>
        <begin position="1"/>
        <end position="21"/>
    </location>
</feature>
<dbReference type="GO" id="GO:0005886">
    <property type="term" value="C:plasma membrane"/>
    <property type="evidence" value="ECO:0007669"/>
    <property type="project" value="TreeGrafter"/>
</dbReference>
<feature type="transmembrane region" description="Helical" evidence="4">
    <location>
        <begin position="44"/>
        <end position="63"/>
    </location>
</feature>
<dbReference type="Proteomes" id="UP000320011">
    <property type="component" value="Unassembled WGS sequence"/>
</dbReference>
<gene>
    <name evidence="5" type="ORF">FNH05_24770</name>
</gene>
<feature type="region of interest" description="Disordered" evidence="3">
    <location>
        <begin position="455"/>
        <end position="496"/>
    </location>
</feature>
<keyword evidence="5" id="KW-0808">Transferase</keyword>
<accession>A0A558BM83</accession>
<keyword evidence="6" id="KW-1185">Reference proteome</keyword>
<sequence>MPDSSRPAANPAGRQGDPNSGLRAAGGAVSLYYCRRVARKRWRIIFFGLLVGVAAAATVTRVVPPEYSAQATLYLSSPGETDGSAGSVGGERLRNSFAWLAGGQHLAQAVVDQLGLHEPASAVSAKLASSSRPGTSLLSVTATDATPQGAKTLADAAAGALTRLVTQLQTSPPVTASVIEPAALPTRATQPRPLVDFGLGVLLGLLAGVLAAFVREALDRRITGAGDLTRLTGAPNLATVPHNPAASEPPSFAGPGRPGLAESFRTLRTALHLVDVDRPRKAVLVTGALPDSGRTTTLCGLAVALGRTGRRVVLVETDLRRPHALDHLGVGGGEVGLTSVLTGQVALEQALRTWSGSAVFDVLPAGPLPPDPARLLASRRMADLLAELRRRYDTVLLDAPEVPAGADAAVLGAACDGVLLVVAHGRTTRHQVKSALLALAAGRVRLFGTVLTMAPEPPGQTPVRIPEQAPEPSVGRITGTVPLDVIPSAPKSRTHS</sequence>
<dbReference type="GO" id="GO:0005524">
    <property type="term" value="F:ATP binding"/>
    <property type="evidence" value="ECO:0007669"/>
    <property type="project" value="UniProtKB-KW"/>
</dbReference>
<protein>
    <submittedName>
        <fullName evidence="5">Polysaccharide biosynthesis tyrosine autokinase</fullName>
        <ecNumber evidence="5">2.7.10.2</ecNumber>
    </submittedName>
</protein>